<dbReference type="EMBL" id="CABWIL020000001">
    <property type="protein sequence ID" value="CAB3960515.1"/>
    <property type="molecule type" value="Genomic_DNA"/>
</dbReference>
<dbReference type="EMBL" id="CABVQG010000040">
    <property type="protein sequence ID" value="VWD29363.1"/>
    <property type="molecule type" value="Genomic_DNA"/>
</dbReference>
<proteinExistence type="predicted"/>
<protein>
    <submittedName>
        <fullName evidence="1">Uncharacterized protein</fullName>
    </submittedName>
</protein>
<dbReference type="Proteomes" id="UP000494301">
    <property type="component" value="Unassembled WGS sequence"/>
</dbReference>
<dbReference type="Proteomes" id="UP000494120">
    <property type="component" value="Unassembled WGS sequence"/>
</dbReference>
<reference evidence="1 4" key="1">
    <citation type="submission" date="2020-04" db="EMBL/GenBank/DDBJ databases">
        <authorList>
            <person name="Depoorter E."/>
        </authorList>
    </citation>
    <scope>NUCLEOTIDE SEQUENCE [LARGE SCALE GENOMIC DNA]</scope>
    <source>
        <strain evidence="1 4">BCC0217</strain>
        <strain evidence="2 3">R-17378</strain>
    </source>
</reference>
<evidence type="ECO:0000313" key="4">
    <source>
        <dbReference type="Proteomes" id="UP000494301"/>
    </source>
</evidence>
<dbReference type="RefSeq" id="WP_164462798.1">
    <property type="nucleotide sequence ID" value="NZ_CABVQF010000010.1"/>
</dbReference>
<evidence type="ECO:0000313" key="3">
    <source>
        <dbReference type="Proteomes" id="UP000494120"/>
    </source>
</evidence>
<organism evidence="1 4">
    <name type="scientific">Burkholderia aenigmatica</name>
    <dbReference type="NCBI Taxonomy" id="2015348"/>
    <lineage>
        <taxon>Bacteria</taxon>
        <taxon>Pseudomonadati</taxon>
        <taxon>Pseudomonadota</taxon>
        <taxon>Betaproteobacteria</taxon>
        <taxon>Burkholderiales</taxon>
        <taxon>Burkholderiaceae</taxon>
        <taxon>Burkholderia</taxon>
        <taxon>Burkholderia cepacia complex</taxon>
    </lineage>
</organism>
<accession>A0A6J5ILQ7</accession>
<gene>
    <name evidence="2" type="ORF">BLA17378_07205</name>
    <name evidence="1" type="ORF">BLA3211_00253</name>
</gene>
<name>A0A6J5ILQ7_9BURK</name>
<evidence type="ECO:0000313" key="1">
    <source>
        <dbReference type="EMBL" id="CAB3960515.1"/>
    </source>
</evidence>
<sequence length="113" mass="12917">MKGRYEAAFILPLPNEKWLTDDGWEFRTDTRLPEATRSFLTTTLGMQQLARYAGEQNYVSPDVEASVLEDDSGAIELVHIKLYNMRAEQLLKMFDASSLAATTELFLPRSRKK</sequence>
<dbReference type="AlphaFoldDB" id="A0A6J5ILQ7"/>
<keyword evidence="3" id="KW-1185">Reference proteome</keyword>
<evidence type="ECO:0000313" key="2">
    <source>
        <dbReference type="EMBL" id="VWD29363.1"/>
    </source>
</evidence>